<dbReference type="PANTHER" id="PTHR43441:SF2">
    <property type="entry name" value="FAMILY ACETYLTRANSFERASE, PUTATIVE (AFU_ORTHOLOGUE AFUA_7G00850)-RELATED"/>
    <property type="match status" value="1"/>
</dbReference>
<keyword evidence="3" id="KW-0808">Transferase</keyword>
<dbReference type="SUPFAM" id="SSF55729">
    <property type="entry name" value="Acyl-CoA N-acyltransferases (Nat)"/>
    <property type="match status" value="1"/>
</dbReference>
<comment type="caution">
    <text evidence="3">The sequence shown here is derived from an EMBL/GenBank/DDBJ whole genome shotgun (WGS) entry which is preliminary data.</text>
</comment>
<feature type="region of interest" description="Disordered" evidence="1">
    <location>
        <begin position="1"/>
        <end position="23"/>
    </location>
</feature>
<evidence type="ECO:0000313" key="4">
    <source>
        <dbReference type="Proteomes" id="UP000235347"/>
    </source>
</evidence>
<dbReference type="Gene3D" id="3.40.630.30">
    <property type="match status" value="1"/>
</dbReference>
<organism evidence="3 4">
    <name type="scientific">Trinickia soli</name>
    <dbReference type="NCBI Taxonomy" id="380675"/>
    <lineage>
        <taxon>Bacteria</taxon>
        <taxon>Pseudomonadati</taxon>
        <taxon>Pseudomonadota</taxon>
        <taxon>Betaproteobacteria</taxon>
        <taxon>Burkholderiales</taxon>
        <taxon>Burkholderiaceae</taxon>
        <taxon>Trinickia</taxon>
    </lineage>
</organism>
<sequence length="238" mass="27039">MSITTNEYGQPIGAPVPGWSPRPLPSAETLEGAYCRLERLNAQRHGEDLYAAYRSASDDRDWTYLSVGPFNDPQAFQRHLETAERSVDPRHYAVIDKRTGKAVGTLALMRMEPNSGVIEVGFVTFSPLLKRTPISTEAQFLLMAYCFDELGYRRYEWKCDSLNAPSRAAAERLGFQFEGVFRQVVVYKGRNRDTAWYSILDSEWPVLKQAFKAWLAADNFDAQGKQRASLGELRKRLS</sequence>
<dbReference type="EMBL" id="PNYB01000031">
    <property type="protein sequence ID" value="PMS17124.1"/>
    <property type="molecule type" value="Genomic_DNA"/>
</dbReference>
<evidence type="ECO:0000313" key="3">
    <source>
        <dbReference type="EMBL" id="PMS17124.1"/>
    </source>
</evidence>
<dbReference type="RefSeq" id="WP_102612476.1">
    <property type="nucleotide sequence ID" value="NZ_CADIKD010000018.1"/>
</dbReference>
<dbReference type="GO" id="GO:1990189">
    <property type="term" value="F:protein N-terminal-serine acetyltransferase activity"/>
    <property type="evidence" value="ECO:0007669"/>
    <property type="project" value="TreeGrafter"/>
</dbReference>
<dbReference type="Proteomes" id="UP000235347">
    <property type="component" value="Unassembled WGS sequence"/>
</dbReference>
<dbReference type="PANTHER" id="PTHR43441">
    <property type="entry name" value="RIBOSOMAL-PROTEIN-SERINE ACETYLTRANSFERASE"/>
    <property type="match status" value="1"/>
</dbReference>
<dbReference type="InterPro" id="IPR051908">
    <property type="entry name" value="Ribosomal_N-acetyltransferase"/>
</dbReference>
<dbReference type="InterPro" id="IPR016181">
    <property type="entry name" value="Acyl_CoA_acyltransferase"/>
</dbReference>
<proteinExistence type="predicted"/>
<gene>
    <name evidence="3" type="ORF">C0Z19_24745</name>
</gene>
<protein>
    <submittedName>
        <fullName evidence="3">GNAT family N-acetyltransferase</fullName>
    </submittedName>
</protein>
<dbReference type="AlphaFoldDB" id="A0A2N7VIZ0"/>
<name>A0A2N7VIZ0_9BURK</name>
<feature type="domain" description="N-acetyltransferase" evidence="2">
    <location>
        <begin position="35"/>
        <end position="193"/>
    </location>
</feature>
<dbReference type="GO" id="GO:0008999">
    <property type="term" value="F:protein-N-terminal-alanine acetyltransferase activity"/>
    <property type="evidence" value="ECO:0007669"/>
    <property type="project" value="TreeGrafter"/>
</dbReference>
<dbReference type="InterPro" id="IPR000182">
    <property type="entry name" value="GNAT_dom"/>
</dbReference>
<reference evidence="3 4" key="1">
    <citation type="submission" date="2018-01" db="EMBL/GenBank/DDBJ databases">
        <title>Whole genome analyses suggest that Burkholderia sensu lato contains two further novel genera in the rhizoxinica-symbiotica group Mycetohabitans gen. nov., and Trinickia gen. nov.: implications for the evolution of diazotrophy and nodulation in the Burkholderiaceae.</title>
        <authorList>
            <person name="Estrada-de los Santos P."/>
            <person name="Palmer M."/>
            <person name="Chavez-Ramirez B."/>
            <person name="Beukes C."/>
            <person name="Steenkamp E.T."/>
            <person name="Hirsch A.M."/>
            <person name="Manyaka P."/>
            <person name="Maluk M."/>
            <person name="Lafos M."/>
            <person name="Crook M."/>
            <person name="Gross E."/>
            <person name="Simon M.F."/>
            <person name="Bueno dos Reis Junior F."/>
            <person name="Poole P.S."/>
            <person name="Venter S.N."/>
            <person name="James E.K."/>
        </authorList>
    </citation>
    <scope>NUCLEOTIDE SEQUENCE [LARGE SCALE GENOMIC DNA]</scope>
    <source>
        <strain evidence="3 4">GP25-8</strain>
    </source>
</reference>
<evidence type="ECO:0000259" key="2">
    <source>
        <dbReference type="PROSITE" id="PS51186"/>
    </source>
</evidence>
<dbReference type="PROSITE" id="PS51186">
    <property type="entry name" value="GNAT"/>
    <property type="match status" value="1"/>
</dbReference>
<dbReference type="FunFam" id="3.40.630.30:FF:000047">
    <property type="entry name" value="Acetyltransferase, GNAT family"/>
    <property type="match status" value="1"/>
</dbReference>
<accession>A0A2N7VIZ0</accession>
<keyword evidence="4" id="KW-1185">Reference proteome</keyword>
<dbReference type="Pfam" id="PF13302">
    <property type="entry name" value="Acetyltransf_3"/>
    <property type="match status" value="1"/>
</dbReference>
<evidence type="ECO:0000256" key="1">
    <source>
        <dbReference type="SAM" id="MobiDB-lite"/>
    </source>
</evidence>